<proteinExistence type="predicted"/>
<protein>
    <submittedName>
        <fullName evidence="1">Uncharacterized protein</fullName>
    </submittedName>
</protein>
<dbReference type="EMBL" id="SOSA01000001">
    <property type="protein sequence ID" value="THD00521.1"/>
    <property type="molecule type" value="Genomic_DNA"/>
</dbReference>
<dbReference type="VEuPathDB" id="FungiDB:EYZ11_000085"/>
<comment type="caution">
    <text evidence="1">The sequence shown here is derived from an EMBL/GenBank/DDBJ whole genome shotgun (WGS) entry which is preliminary data.</text>
</comment>
<dbReference type="AlphaFoldDB" id="A0A4V3UQV7"/>
<dbReference type="Proteomes" id="UP000308092">
    <property type="component" value="Unassembled WGS sequence"/>
</dbReference>
<sequence>MAFTASYGGVDGEWCDGKVRDKGPFIFITGRAVV</sequence>
<evidence type="ECO:0000313" key="2">
    <source>
        <dbReference type="Proteomes" id="UP000308092"/>
    </source>
</evidence>
<organism evidence="1 2">
    <name type="scientific">Aspergillus tanneri</name>
    <dbReference type="NCBI Taxonomy" id="1220188"/>
    <lineage>
        <taxon>Eukaryota</taxon>
        <taxon>Fungi</taxon>
        <taxon>Dikarya</taxon>
        <taxon>Ascomycota</taxon>
        <taxon>Pezizomycotina</taxon>
        <taxon>Eurotiomycetes</taxon>
        <taxon>Eurotiomycetidae</taxon>
        <taxon>Eurotiales</taxon>
        <taxon>Aspergillaceae</taxon>
        <taxon>Aspergillus</taxon>
        <taxon>Aspergillus subgen. Circumdati</taxon>
    </lineage>
</organism>
<evidence type="ECO:0000313" key="1">
    <source>
        <dbReference type="EMBL" id="THD00521.1"/>
    </source>
</evidence>
<keyword evidence="2" id="KW-1185">Reference proteome</keyword>
<gene>
    <name evidence="1" type="ORF">EYZ11_000085</name>
</gene>
<reference evidence="1 2" key="1">
    <citation type="submission" date="2019-03" db="EMBL/GenBank/DDBJ databases">
        <title>The genome sequence of a newly discovered highly antifungal drug resistant Aspergillus species, Aspergillus tanneri NIH 1004.</title>
        <authorList>
            <person name="Mounaud S."/>
            <person name="Singh I."/>
            <person name="Joardar V."/>
            <person name="Pakala S."/>
            <person name="Pakala S."/>
            <person name="Venepally P."/>
            <person name="Hoover J."/>
            <person name="Nierman W."/>
            <person name="Chung J."/>
            <person name="Losada L."/>
        </authorList>
    </citation>
    <scope>NUCLEOTIDE SEQUENCE [LARGE SCALE GENOMIC DNA]</scope>
    <source>
        <strain evidence="1 2">NIH1004</strain>
    </source>
</reference>
<accession>A0A4V3UQV7</accession>
<name>A0A4V3UQV7_9EURO</name>